<accession>A0A2S4UMQ8</accession>
<organism evidence="1 2">
    <name type="scientific">Puccinia striiformis</name>
    <dbReference type="NCBI Taxonomy" id="27350"/>
    <lineage>
        <taxon>Eukaryota</taxon>
        <taxon>Fungi</taxon>
        <taxon>Dikarya</taxon>
        <taxon>Basidiomycota</taxon>
        <taxon>Pucciniomycotina</taxon>
        <taxon>Pucciniomycetes</taxon>
        <taxon>Pucciniales</taxon>
        <taxon>Pucciniaceae</taxon>
        <taxon>Puccinia</taxon>
    </lineage>
</organism>
<dbReference type="EMBL" id="PKSL01000222">
    <property type="protein sequence ID" value="POV98598.1"/>
    <property type="molecule type" value="Genomic_DNA"/>
</dbReference>
<evidence type="ECO:0000313" key="1">
    <source>
        <dbReference type="EMBL" id="POV98598.1"/>
    </source>
</evidence>
<evidence type="ECO:0008006" key="3">
    <source>
        <dbReference type="Google" id="ProtNLM"/>
    </source>
</evidence>
<comment type="caution">
    <text evidence="1">The sequence shown here is derived from an EMBL/GenBank/DDBJ whole genome shotgun (WGS) entry which is preliminary data.</text>
</comment>
<sequence length="169" mass="18811">SELTGNSKDLLRFRATCRPAQTTWGSHCDWVLETANNRDQKSTTIEDSIWRSISPRGMGTIYPLKKHYSPFGVVYLYTQAPFSATSEPGDQQSFKSSGCRFICSPLIQSKMAILFSGGLDCTTLALLGQRRIRDAKPLTPMSSQFLVDVRVKNPGKSFVNSHQVEFGDP</sequence>
<evidence type="ECO:0000313" key="2">
    <source>
        <dbReference type="Proteomes" id="UP000239156"/>
    </source>
</evidence>
<reference evidence="1" key="1">
    <citation type="submission" date="2017-12" db="EMBL/GenBank/DDBJ databases">
        <title>Gene loss provides genomic basis for host adaptation in cereal stripe rust fungi.</title>
        <authorList>
            <person name="Xia C."/>
        </authorList>
    </citation>
    <scope>NUCLEOTIDE SEQUENCE [LARGE SCALE GENOMIC DNA]</scope>
    <source>
        <strain evidence="1">93-210</strain>
    </source>
</reference>
<dbReference type="VEuPathDB" id="FungiDB:PSHT_12714"/>
<dbReference type="AlphaFoldDB" id="A0A2S4UMQ8"/>
<gene>
    <name evidence="1" type="ORF">PSTT_14297</name>
</gene>
<feature type="non-terminal residue" evidence="1">
    <location>
        <position position="1"/>
    </location>
</feature>
<keyword evidence="2" id="KW-1185">Reference proteome</keyword>
<feature type="non-terminal residue" evidence="1">
    <location>
        <position position="169"/>
    </location>
</feature>
<dbReference type="Proteomes" id="UP000239156">
    <property type="component" value="Unassembled WGS sequence"/>
</dbReference>
<protein>
    <recommendedName>
        <fullName evidence="3">Asparagine synthetase domain-containing protein</fullName>
    </recommendedName>
</protein>
<name>A0A2S4UMQ8_9BASI</name>
<dbReference type="VEuPathDB" id="FungiDB:PSTT_14297"/>
<proteinExistence type="predicted"/>